<feature type="compositionally biased region" description="Low complexity" evidence="2">
    <location>
        <begin position="87"/>
        <end position="97"/>
    </location>
</feature>
<dbReference type="SUPFAM" id="SSF50630">
    <property type="entry name" value="Acid proteases"/>
    <property type="match status" value="1"/>
</dbReference>
<evidence type="ECO:0000313" key="5">
    <source>
        <dbReference type="RefSeq" id="XP_050560220.1"/>
    </source>
</evidence>
<dbReference type="SMART" id="SM00343">
    <property type="entry name" value="ZnF_C2HC"/>
    <property type="match status" value="2"/>
</dbReference>
<feature type="compositionally biased region" description="Basic and acidic residues" evidence="2">
    <location>
        <begin position="75"/>
        <end position="86"/>
    </location>
</feature>
<organism evidence="4 5">
    <name type="scientific">Spodoptera frugiperda</name>
    <name type="common">Fall armyworm</name>
    <dbReference type="NCBI Taxonomy" id="7108"/>
    <lineage>
        <taxon>Eukaryota</taxon>
        <taxon>Metazoa</taxon>
        <taxon>Ecdysozoa</taxon>
        <taxon>Arthropoda</taxon>
        <taxon>Hexapoda</taxon>
        <taxon>Insecta</taxon>
        <taxon>Pterygota</taxon>
        <taxon>Neoptera</taxon>
        <taxon>Endopterygota</taxon>
        <taxon>Lepidoptera</taxon>
        <taxon>Glossata</taxon>
        <taxon>Ditrysia</taxon>
        <taxon>Noctuoidea</taxon>
        <taxon>Noctuidae</taxon>
        <taxon>Amphipyrinae</taxon>
        <taxon>Spodoptera</taxon>
    </lineage>
</organism>
<dbReference type="Proteomes" id="UP000829999">
    <property type="component" value="Chromosome 2"/>
</dbReference>
<keyword evidence="1" id="KW-0862">Zinc</keyword>
<accession>A0A9R0F384</accession>
<dbReference type="GO" id="GO:0003676">
    <property type="term" value="F:nucleic acid binding"/>
    <property type="evidence" value="ECO:0007669"/>
    <property type="project" value="InterPro"/>
</dbReference>
<feature type="domain" description="CCHC-type" evidence="3">
    <location>
        <begin position="119"/>
        <end position="134"/>
    </location>
</feature>
<dbReference type="GO" id="GO:0008270">
    <property type="term" value="F:zinc ion binding"/>
    <property type="evidence" value="ECO:0007669"/>
    <property type="project" value="UniProtKB-KW"/>
</dbReference>
<dbReference type="Gene3D" id="4.10.60.10">
    <property type="entry name" value="Zinc finger, CCHC-type"/>
    <property type="match status" value="1"/>
</dbReference>
<evidence type="ECO:0000256" key="2">
    <source>
        <dbReference type="SAM" id="MobiDB-lite"/>
    </source>
</evidence>
<dbReference type="OrthoDB" id="115435at2759"/>
<dbReference type="SUPFAM" id="SSF57756">
    <property type="entry name" value="Retrovirus zinc finger-like domains"/>
    <property type="match status" value="1"/>
</dbReference>
<keyword evidence="1" id="KW-0479">Metal-binding</keyword>
<dbReference type="RefSeq" id="XP_050560220.1">
    <property type="nucleotide sequence ID" value="XM_050704263.1"/>
</dbReference>
<dbReference type="InterPro" id="IPR036875">
    <property type="entry name" value="Znf_CCHC_sf"/>
</dbReference>
<feature type="compositionally biased region" description="Polar residues" evidence="2">
    <location>
        <begin position="98"/>
        <end position="109"/>
    </location>
</feature>
<dbReference type="GeneID" id="126912397"/>
<dbReference type="PANTHER" id="PTHR46888">
    <property type="entry name" value="ZINC KNUCKLE DOMAINCONTAINING PROTEIN-RELATED"/>
    <property type="match status" value="1"/>
</dbReference>
<proteinExistence type="predicted"/>
<dbReference type="Gene3D" id="2.40.70.10">
    <property type="entry name" value="Acid Proteases"/>
    <property type="match status" value="1"/>
</dbReference>
<keyword evidence="4" id="KW-1185">Reference proteome</keyword>
<dbReference type="CDD" id="cd00303">
    <property type="entry name" value="retropepsin_like"/>
    <property type="match status" value="1"/>
</dbReference>
<dbReference type="Pfam" id="PF00098">
    <property type="entry name" value="zf-CCHC"/>
    <property type="match status" value="1"/>
</dbReference>
<gene>
    <name evidence="5" type="primary">LOC126912397</name>
</gene>
<dbReference type="InterPro" id="IPR021109">
    <property type="entry name" value="Peptidase_aspartic_dom_sf"/>
</dbReference>
<name>A0A9R0F384_SPOFR</name>
<reference evidence="5" key="1">
    <citation type="submission" date="2025-08" db="UniProtKB">
        <authorList>
            <consortium name="RefSeq"/>
        </authorList>
    </citation>
    <scope>IDENTIFICATION</scope>
    <source>
        <tissue evidence="5">Whole larval tissue</tissue>
    </source>
</reference>
<dbReference type="InterPro" id="IPR001878">
    <property type="entry name" value="Znf_CCHC"/>
</dbReference>
<evidence type="ECO:0000256" key="1">
    <source>
        <dbReference type="PROSITE-ProRule" id="PRU00047"/>
    </source>
</evidence>
<dbReference type="PANTHER" id="PTHR46888:SF1">
    <property type="entry name" value="RIBONUCLEASE H"/>
    <property type="match status" value="1"/>
</dbReference>
<evidence type="ECO:0000313" key="4">
    <source>
        <dbReference type="Proteomes" id="UP000829999"/>
    </source>
</evidence>
<sequence>MLSKRAKFNDSLEHYYYEKINLLNRCEIYGRRAVDCLLYGIEDRSLRLGAKAAKCQEPEQVLTYFQSIKQNLREPDKSRVNFDKRSNTNPSLSSNSSKPMGTNSETKTSKSNNIASIICFNCNEPGHFSSRCTKKILKCNVCSKLGHLAINCPRLPSDSVNKIDKPKEKDVMRIETNSTNDTKYLIDLKLNGEVVQGYVDLGSQCSLIRHSEAVKRGITWTASNLPTMRGIGESIVIPVGVSNVIIEIQGIMEEVNAYIVDDRVIKYSVLIGHSFTEKPGIVITKTTHSLIFTRDQSVKLELNLKTDILIPLKKCIYYPVFRQTNILVWFMLVAPYAVPHKMNII</sequence>
<keyword evidence="1" id="KW-0863">Zinc-finger</keyword>
<dbReference type="AlphaFoldDB" id="A0A9R0F384"/>
<evidence type="ECO:0000259" key="3">
    <source>
        <dbReference type="PROSITE" id="PS50158"/>
    </source>
</evidence>
<feature type="region of interest" description="Disordered" evidence="2">
    <location>
        <begin position="75"/>
        <end position="109"/>
    </location>
</feature>
<protein>
    <submittedName>
        <fullName evidence="5">Uncharacterized protein LOC126912397</fullName>
    </submittedName>
</protein>
<dbReference type="PROSITE" id="PS50158">
    <property type="entry name" value="ZF_CCHC"/>
    <property type="match status" value="1"/>
</dbReference>